<name>A0A6G1GP95_9PEZI</name>
<dbReference type="AlphaFoldDB" id="A0A6G1GP95"/>
<accession>A0A6G1GP95</accession>
<proteinExistence type="predicted"/>
<gene>
    <name evidence="2" type="ORF">K402DRAFT_397373</name>
</gene>
<dbReference type="EMBL" id="ML977182">
    <property type="protein sequence ID" value="KAF1982652.1"/>
    <property type="molecule type" value="Genomic_DNA"/>
</dbReference>
<protein>
    <submittedName>
        <fullName evidence="2">Uncharacterized protein</fullName>
    </submittedName>
</protein>
<evidence type="ECO:0000313" key="2">
    <source>
        <dbReference type="EMBL" id="KAF1982652.1"/>
    </source>
</evidence>
<feature type="region of interest" description="Disordered" evidence="1">
    <location>
        <begin position="335"/>
        <end position="366"/>
    </location>
</feature>
<sequence length="455" mass="51423">MNLSTKNPSSMTDFSMSMDSLINSLQNIRLEAESANDQKRGDLLDLIDSMQKLDVKSQPQRRKLHLEYDPSSEELSAVQCQFLQLPETGDLPLDMDPTPETAYEMAKTANRVISGASQPYDLVREIFLRNLDPQHSFRKEFIQTRYLFESLLDRPISHRNEQETAYFDAVKEAHETPYMFEARETYIDLWMAFGDFYPLLTSHDISALNAQRSRYESLLEKAITLEFDLTRKALFDATYATDVDAMDCDSTLTNQIAASIEHHDMRTIETIYQKYMRYVRLCGAYGGPDNATLAATEPAKISARDIIAAIKQDADTFQGATDQDGDMNMNMTTADDRTTRATSEQPRKLKRPLTRATRAQSRPAPEVRQVDLPKEPGFYPAVQQPPSMPSSAVLNKSGGYQKFVPVLEVADDGEVADAEVVEKVVEKVVPRGEGKGALAHLSVAERERYKRRNFS</sequence>
<organism evidence="2 3">
    <name type="scientific">Aulographum hederae CBS 113979</name>
    <dbReference type="NCBI Taxonomy" id="1176131"/>
    <lineage>
        <taxon>Eukaryota</taxon>
        <taxon>Fungi</taxon>
        <taxon>Dikarya</taxon>
        <taxon>Ascomycota</taxon>
        <taxon>Pezizomycotina</taxon>
        <taxon>Dothideomycetes</taxon>
        <taxon>Pleosporomycetidae</taxon>
        <taxon>Aulographales</taxon>
        <taxon>Aulographaceae</taxon>
    </lineage>
</organism>
<keyword evidence="3" id="KW-1185">Reference proteome</keyword>
<evidence type="ECO:0000256" key="1">
    <source>
        <dbReference type="SAM" id="MobiDB-lite"/>
    </source>
</evidence>
<evidence type="ECO:0000313" key="3">
    <source>
        <dbReference type="Proteomes" id="UP000800041"/>
    </source>
</evidence>
<reference evidence="2" key="1">
    <citation type="journal article" date="2020" name="Stud. Mycol.">
        <title>101 Dothideomycetes genomes: a test case for predicting lifestyles and emergence of pathogens.</title>
        <authorList>
            <person name="Haridas S."/>
            <person name="Albert R."/>
            <person name="Binder M."/>
            <person name="Bloem J."/>
            <person name="Labutti K."/>
            <person name="Salamov A."/>
            <person name="Andreopoulos B."/>
            <person name="Baker S."/>
            <person name="Barry K."/>
            <person name="Bills G."/>
            <person name="Bluhm B."/>
            <person name="Cannon C."/>
            <person name="Castanera R."/>
            <person name="Culley D."/>
            <person name="Daum C."/>
            <person name="Ezra D."/>
            <person name="Gonzalez J."/>
            <person name="Henrissat B."/>
            <person name="Kuo A."/>
            <person name="Liang C."/>
            <person name="Lipzen A."/>
            <person name="Lutzoni F."/>
            <person name="Magnuson J."/>
            <person name="Mondo S."/>
            <person name="Nolan M."/>
            <person name="Ohm R."/>
            <person name="Pangilinan J."/>
            <person name="Park H.-J."/>
            <person name="Ramirez L."/>
            <person name="Alfaro M."/>
            <person name="Sun H."/>
            <person name="Tritt A."/>
            <person name="Yoshinaga Y."/>
            <person name="Zwiers L.-H."/>
            <person name="Turgeon B."/>
            <person name="Goodwin S."/>
            <person name="Spatafora J."/>
            <person name="Crous P."/>
            <person name="Grigoriev I."/>
        </authorList>
    </citation>
    <scope>NUCLEOTIDE SEQUENCE</scope>
    <source>
        <strain evidence="2">CBS 113979</strain>
    </source>
</reference>
<dbReference type="Proteomes" id="UP000800041">
    <property type="component" value="Unassembled WGS sequence"/>
</dbReference>